<organism evidence="1 2">
    <name type="scientific">Hanamia caeni</name>
    <dbReference type="NCBI Taxonomy" id="2294116"/>
    <lineage>
        <taxon>Bacteria</taxon>
        <taxon>Pseudomonadati</taxon>
        <taxon>Bacteroidota</taxon>
        <taxon>Chitinophagia</taxon>
        <taxon>Chitinophagales</taxon>
        <taxon>Chitinophagaceae</taxon>
        <taxon>Hanamia</taxon>
    </lineage>
</organism>
<accession>A0A3M9NC71</accession>
<keyword evidence="2" id="KW-1185">Reference proteome</keyword>
<reference evidence="1 2" key="1">
    <citation type="submission" date="2018-11" db="EMBL/GenBank/DDBJ databases">
        <title>Draft genome sequence of Ferruginibacter sp. BO-59.</title>
        <authorList>
            <person name="Im W.T."/>
        </authorList>
    </citation>
    <scope>NUCLEOTIDE SEQUENCE [LARGE SCALE GENOMIC DNA]</scope>
    <source>
        <strain evidence="1 2">BO-59</strain>
    </source>
</reference>
<protein>
    <submittedName>
        <fullName evidence="1">Uncharacterized protein</fullName>
    </submittedName>
</protein>
<evidence type="ECO:0000313" key="1">
    <source>
        <dbReference type="EMBL" id="RNI34863.1"/>
    </source>
</evidence>
<evidence type="ECO:0000313" key="2">
    <source>
        <dbReference type="Proteomes" id="UP000267223"/>
    </source>
</evidence>
<gene>
    <name evidence="1" type="ORF">EFY79_14390</name>
</gene>
<dbReference type="AlphaFoldDB" id="A0A3M9NC71"/>
<proteinExistence type="predicted"/>
<dbReference type="RefSeq" id="WP_123121417.1">
    <property type="nucleotide sequence ID" value="NZ_RJJR01000012.1"/>
</dbReference>
<name>A0A3M9NC71_9BACT</name>
<sequence length="146" mass="16728">MKYFFLLAILCASLATRAQKYILLDEAISRPAVYTNRLTDLEKYKKFFPVEVKALPQFLEVLEKIDNLLNGKNNNAAAIDFNAGCAEFKGRAFKLASGPRFDYILTANCEGINEVMHLCDAKLTNTNNSYFIRTWIKYIKSNIKRK</sequence>
<comment type="caution">
    <text evidence="1">The sequence shown here is derived from an EMBL/GenBank/DDBJ whole genome shotgun (WGS) entry which is preliminary data.</text>
</comment>
<dbReference type="EMBL" id="RJJR01000012">
    <property type="protein sequence ID" value="RNI34863.1"/>
    <property type="molecule type" value="Genomic_DNA"/>
</dbReference>
<dbReference type="Proteomes" id="UP000267223">
    <property type="component" value="Unassembled WGS sequence"/>
</dbReference>